<protein>
    <submittedName>
        <fullName evidence="1">Uncharacterized protein</fullName>
    </submittedName>
</protein>
<gene>
    <name evidence="1" type="ORF">UFOVP1290_386</name>
</gene>
<dbReference type="PROSITE" id="PS51257">
    <property type="entry name" value="PROKAR_LIPOPROTEIN"/>
    <property type="match status" value="1"/>
</dbReference>
<proteinExistence type="predicted"/>
<organism evidence="1">
    <name type="scientific">uncultured Caudovirales phage</name>
    <dbReference type="NCBI Taxonomy" id="2100421"/>
    <lineage>
        <taxon>Viruses</taxon>
        <taxon>Duplodnaviria</taxon>
        <taxon>Heunggongvirae</taxon>
        <taxon>Uroviricota</taxon>
        <taxon>Caudoviricetes</taxon>
        <taxon>Peduoviridae</taxon>
        <taxon>Maltschvirus</taxon>
        <taxon>Maltschvirus maltsch</taxon>
    </lineage>
</organism>
<dbReference type="EMBL" id="LR797252">
    <property type="protein sequence ID" value="CAB4196866.1"/>
    <property type="molecule type" value="Genomic_DNA"/>
</dbReference>
<evidence type="ECO:0000313" key="1">
    <source>
        <dbReference type="EMBL" id="CAB4196866.1"/>
    </source>
</evidence>
<reference evidence="1" key="1">
    <citation type="submission" date="2020-05" db="EMBL/GenBank/DDBJ databases">
        <authorList>
            <person name="Chiriac C."/>
            <person name="Salcher M."/>
            <person name="Ghai R."/>
            <person name="Kavagutti S V."/>
        </authorList>
    </citation>
    <scope>NUCLEOTIDE SEQUENCE</scope>
</reference>
<name>A0A6J5RRH0_9CAUD</name>
<accession>A0A6J5RRH0</accession>
<sequence length="101" mass="11280">MKNLILYILLTFTVACSYPLGIQTAAGANNTQLEFSPIRAAVKSQDLKHDEVIISVNIVSQPKYYGGKRSIVEMRGTIKMTHSPDNLPMPNGFVIGPRFRW</sequence>